<comment type="subcellular location">
    <subcellularLocation>
        <location evidence="1">Membrane</location>
        <topology evidence="1">Multi-pass membrane protein</topology>
    </subcellularLocation>
</comment>
<dbReference type="PANTHER" id="PTHR19139:SF199">
    <property type="entry name" value="MIP17260P"/>
    <property type="match status" value="1"/>
</dbReference>
<keyword evidence="3 6" id="KW-0812">Transmembrane</keyword>
<comment type="caution">
    <text evidence="9">The sequence shown here is derived from an EMBL/GenBank/DDBJ whole genome shotgun (WGS) entry which is preliminary data.</text>
</comment>
<accession>A0ABV3AHL9</accession>
<keyword evidence="10" id="KW-1185">Reference proteome</keyword>
<keyword evidence="6" id="KW-0813">Transport</keyword>
<dbReference type="Proteomes" id="UP001551011">
    <property type="component" value="Unassembled WGS sequence"/>
</dbReference>
<feature type="compositionally biased region" description="Pro residues" evidence="7">
    <location>
        <begin position="141"/>
        <end position="150"/>
    </location>
</feature>
<gene>
    <name evidence="9" type="ORF">AB0H04_32020</name>
</gene>
<evidence type="ECO:0000313" key="10">
    <source>
        <dbReference type="Proteomes" id="UP001551011"/>
    </source>
</evidence>
<protein>
    <submittedName>
        <fullName evidence="9">Aquaporin</fullName>
    </submittedName>
</protein>
<dbReference type="PANTHER" id="PTHR19139">
    <property type="entry name" value="AQUAPORIN TRANSPORTER"/>
    <property type="match status" value="1"/>
</dbReference>
<dbReference type="InterPro" id="IPR034294">
    <property type="entry name" value="Aquaporin_transptr"/>
</dbReference>
<evidence type="ECO:0000256" key="2">
    <source>
        <dbReference type="ARBA" id="ARBA00006175"/>
    </source>
</evidence>
<dbReference type="InterPro" id="IPR023271">
    <property type="entry name" value="Aquaporin-like"/>
</dbReference>
<dbReference type="Pfam" id="PF00230">
    <property type="entry name" value="MIP"/>
    <property type="match status" value="1"/>
</dbReference>
<organism evidence="9 10">
    <name type="scientific">Streptomyces flaveolus</name>
    <dbReference type="NCBI Taxonomy" id="67297"/>
    <lineage>
        <taxon>Bacteria</taxon>
        <taxon>Bacillati</taxon>
        <taxon>Actinomycetota</taxon>
        <taxon>Actinomycetes</taxon>
        <taxon>Kitasatosporales</taxon>
        <taxon>Streptomycetaceae</taxon>
        <taxon>Streptomyces</taxon>
    </lineage>
</organism>
<dbReference type="PRINTS" id="PR00783">
    <property type="entry name" value="MINTRINSICP"/>
</dbReference>
<keyword evidence="4 8" id="KW-1133">Transmembrane helix</keyword>
<evidence type="ECO:0000256" key="4">
    <source>
        <dbReference type="ARBA" id="ARBA00022989"/>
    </source>
</evidence>
<evidence type="ECO:0000313" key="9">
    <source>
        <dbReference type="EMBL" id="MEU5711439.1"/>
    </source>
</evidence>
<sequence>MSSSSHASRDRSAPVPRPGPVRVWLAEGAATLVMLLAMTVLFRHLLHPAAWPARHLTSDTGRLLADAVASGAVVGGLVASPLGRISGAHMNPAVTVMLGAAGRLPLVRLPLYVSAQLFGSLAGTALGRVLLGDPVAHPTGPLRPAPPPPRRATVADRHR</sequence>
<dbReference type="RefSeq" id="WP_158712566.1">
    <property type="nucleotide sequence ID" value="NZ_JBFAEG010000027.1"/>
</dbReference>
<feature type="transmembrane region" description="Helical" evidence="8">
    <location>
        <begin position="63"/>
        <end position="82"/>
    </location>
</feature>
<evidence type="ECO:0000256" key="6">
    <source>
        <dbReference type="RuleBase" id="RU000477"/>
    </source>
</evidence>
<comment type="similarity">
    <text evidence="2 6">Belongs to the MIP/aquaporin (TC 1.A.8) family.</text>
</comment>
<proteinExistence type="inferred from homology"/>
<keyword evidence="5 8" id="KW-0472">Membrane</keyword>
<feature type="transmembrane region" description="Helical" evidence="8">
    <location>
        <begin position="21"/>
        <end position="43"/>
    </location>
</feature>
<evidence type="ECO:0000256" key="3">
    <source>
        <dbReference type="ARBA" id="ARBA00022692"/>
    </source>
</evidence>
<dbReference type="InterPro" id="IPR000425">
    <property type="entry name" value="MIP"/>
</dbReference>
<name>A0ABV3AHL9_9ACTN</name>
<evidence type="ECO:0000256" key="1">
    <source>
        <dbReference type="ARBA" id="ARBA00004141"/>
    </source>
</evidence>
<evidence type="ECO:0000256" key="5">
    <source>
        <dbReference type="ARBA" id="ARBA00023136"/>
    </source>
</evidence>
<evidence type="ECO:0000256" key="7">
    <source>
        <dbReference type="SAM" id="MobiDB-lite"/>
    </source>
</evidence>
<evidence type="ECO:0000256" key="8">
    <source>
        <dbReference type="SAM" id="Phobius"/>
    </source>
</evidence>
<reference evidence="9 10" key="1">
    <citation type="submission" date="2024-06" db="EMBL/GenBank/DDBJ databases">
        <title>The Natural Products Discovery Center: Release of the First 8490 Sequenced Strains for Exploring Actinobacteria Biosynthetic Diversity.</title>
        <authorList>
            <person name="Kalkreuter E."/>
            <person name="Kautsar S.A."/>
            <person name="Yang D."/>
            <person name="Bader C.D."/>
            <person name="Teijaro C.N."/>
            <person name="Fluegel L."/>
            <person name="Davis C.M."/>
            <person name="Simpson J.R."/>
            <person name="Lauterbach L."/>
            <person name="Steele A.D."/>
            <person name="Gui C."/>
            <person name="Meng S."/>
            <person name="Li G."/>
            <person name="Viehrig K."/>
            <person name="Ye F."/>
            <person name="Su P."/>
            <person name="Kiefer A.F."/>
            <person name="Nichols A."/>
            <person name="Cepeda A.J."/>
            <person name="Yan W."/>
            <person name="Fan B."/>
            <person name="Jiang Y."/>
            <person name="Adhikari A."/>
            <person name="Zheng C.-J."/>
            <person name="Schuster L."/>
            <person name="Cowan T.M."/>
            <person name="Smanski M.J."/>
            <person name="Chevrette M.G."/>
            <person name="De Carvalho L.P.S."/>
            <person name="Shen B."/>
        </authorList>
    </citation>
    <scope>NUCLEOTIDE SEQUENCE [LARGE SCALE GENOMIC DNA]</scope>
    <source>
        <strain evidence="9 10">NPDC020594</strain>
    </source>
</reference>
<dbReference type="Gene3D" id="1.20.1080.10">
    <property type="entry name" value="Glycerol uptake facilitator protein"/>
    <property type="match status" value="1"/>
</dbReference>
<feature type="region of interest" description="Disordered" evidence="7">
    <location>
        <begin position="137"/>
        <end position="159"/>
    </location>
</feature>
<dbReference type="SUPFAM" id="SSF81338">
    <property type="entry name" value="Aquaporin-like"/>
    <property type="match status" value="1"/>
</dbReference>
<dbReference type="EMBL" id="JBFAEG010000027">
    <property type="protein sequence ID" value="MEU5711439.1"/>
    <property type="molecule type" value="Genomic_DNA"/>
</dbReference>